<dbReference type="CDD" id="cd07721">
    <property type="entry name" value="yflN-like_MBL-fold"/>
    <property type="match status" value="1"/>
</dbReference>
<dbReference type="PANTHER" id="PTHR42951">
    <property type="entry name" value="METALLO-BETA-LACTAMASE DOMAIN-CONTAINING"/>
    <property type="match status" value="1"/>
</dbReference>
<name>A0A174CVH0_9CLOT</name>
<dbReference type="AlphaFoldDB" id="A0A174CVH0"/>
<evidence type="ECO:0000313" key="2">
    <source>
        <dbReference type="EMBL" id="CUO15616.1"/>
    </source>
</evidence>
<dbReference type="Proteomes" id="UP000095594">
    <property type="component" value="Unassembled WGS sequence"/>
</dbReference>
<sequence>MKLNDNIYVLKLKATMNPNEYIYPALIAKENRLLLIDTGNPGQIDDIKKAIEEEGLCFQDLSAVVITHQDIDHVGCVKDILKELPNVKVFASENEARYINGTKMPTKVANLERNLNYLPNEAKVLYEKMKNFYSCNKVEIDEILNDGDLIPGFNEVSVIYTPGHTPGHLSLYIEEEKVLIAGDAFIIKDGNIRTTDSDLNFNDEEYYSSLRKLHNYDIREAICYHGGIYKKNINKAIEDIMNI</sequence>
<protein>
    <submittedName>
        <fullName evidence="2">Beta-lactamase domain-containing protein</fullName>
        <ecNumber evidence="2">3.1.1.81</ecNumber>
    </submittedName>
</protein>
<dbReference type="RefSeq" id="WP_055264572.1">
    <property type="nucleotide sequence ID" value="NZ_CABIXQ010000006.1"/>
</dbReference>
<dbReference type="InterPro" id="IPR001279">
    <property type="entry name" value="Metallo-B-lactamas"/>
</dbReference>
<dbReference type="EC" id="3.1.1.81" evidence="2"/>
<dbReference type="EMBL" id="CYZX01000006">
    <property type="protein sequence ID" value="CUO15616.1"/>
    <property type="molecule type" value="Genomic_DNA"/>
</dbReference>
<dbReference type="Pfam" id="PF00753">
    <property type="entry name" value="Lactamase_B"/>
    <property type="match status" value="1"/>
</dbReference>
<dbReference type="PANTHER" id="PTHR42951:SF15">
    <property type="entry name" value="METALLO-BETA-LACTAMASE SUPERFAMILY PROTEIN"/>
    <property type="match status" value="1"/>
</dbReference>
<organism evidence="2 3">
    <name type="scientific">Clostridium disporicum</name>
    <dbReference type="NCBI Taxonomy" id="84024"/>
    <lineage>
        <taxon>Bacteria</taxon>
        <taxon>Bacillati</taxon>
        <taxon>Bacillota</taxon>
        <taxon>Clostridia</taxon>
        <taxon>Eubacteriales</taxon>
        <taxon>Clostridiaceae</taxon>
        <taxon>Clostridium</taxon>
    </lineage>
</organism>
<reference evidence="2 3" key="1">
    <citation type="submission" date="2015-09" db="EMBL/GenBank/DDBJ databases">
        <authorList>
            <consortium name="Pathogen Informatics"/>
        </authorList>
    </citation>
    <scope>NUCLEOTIDE SEQUENCE [LARGE SCALE GENOMIC DNA]</scope>
    <source>
        <strain evidence="2 3">2789STDY5834856</strain>
    </source>
</reference>
<dbReference type="InterPro" id="IPR050855">
    <property type="entry name" value="NDM-1-like"/>
</dbReference>
<dbReference type="GO" id="GO:0102007">
    <property type="term" value="F:acyl-L-homoserine-lactone lactonohydrolase activity"/>
    <property type="evidence" value="ECO:0007669"/>
    <property type="project" value="UniProtKB-EC"/>
</dbReference>
<evidence type="ECO:0000313" key="3">
    <source>
        <dbReference type="Proteomes" id="UP000095594"/>
    </source>
</evidence>
<accession>A0A174CVH0</accession>
<dbReference type="OrthoDB" id="9761531at2"/>
<dbReference type="Gene3D" id="3.60.15.10">
    <property type="entry name" value="Ribonuclease Z/Hydroxyacylglutathione hydrolase-like"/>
    <property type="match status" value="1"/>
</dbReference>
<dbReference type="SUPFAM" id="SSF56281">
    <property type="entry name" value="Metallo-hydrolase/oxidoreductase"/>
    <property type="match status" value="1"/>
</dbReference>
<keyword evidence="2" id="KW-0378">Hydrolase</keyword>
<dbReference type="SMART" id="SM00849">
    <property type="entry name" value="Lactamase_B"/>
    <property type="match status" value="1"/>
</dbReference>
<feature type="domain" description="Metallo-beta-lactamase" evidence="1">
    <location>
        <begin position="21"/>
        <end position="225"/>
    </location>
</feature>
<gene>
    <name evidence="2" type="primary">aiiA</name>
    <name evidence="2" type="ORF">ERS852471_01036</name>
</gene>
<proteinExistence type="predicted"/>
<evidence type="ECO:0000259" key="1">
    <source>
        <dbReference type="SMART" id="SM00849"/>
    </source>
</evidence>
<dbReference type="InterPro" id="IPR036866">
    <property type="entry name" value="RibonucZ/Hydroxyglut_hydro"/>
</dbReference>